<dbReference type="InterPro" id="IPR002882">
    <property type="entry name" value="CofD"/>
</dbReference>
<reference evidence="3" key="1">
    <citation type="submission" date="2022-10" db="EMBL/GenBank/DDBJ databases">
        <title>The WGS of Solirubrobacter ginsenosidimutans DSM 21036.</title>
        <authorList>
            <person name="Jiang Z."/>
        </authorList>
    </citation>
    <scope>NUCLEOTIDE SEQUENCE</scope>
    <source>
        <strain evidence="3">DSM 21036</strain>
    </source>
</reference>
<dbReference type="Gene3D" id="1.10.8.240">
    <property type="entry name" value="CofD-like domain"/>
    <property type="match status" value="1"/>
</dbReference>
<evidence type="ECO:0000313" key="4">
    <source>
        <dbReference type="Proteomes" id="UP001149140"/>
    </source>
</evidence>
<dbReference type="Pfam" id="PF01933">
    <property type="entry name" value="CofD"/>
    <property type="match status" value="1"/>
</dbReference>
<protein>
    <submittedName>
        <fullName evidence="3">2-phospho-L-lactate transferase CofD family protein</fullName>
    </submittedName>
</protein>
<dbReference type="Gene3D" id="3.40.50.10680">
    <property type="entry name" value="CofD-like domains"/>
    <property type="match status" value="1"/>
</dbReference>
<comment type="caution">
    <text evidence="3">The sequence shown here is derived from an EMBL/GenBank/DDBJ whole genome shotgun (WGS) entry which is preliminary data.</text>
</comment>
<evidence type="ECO:0000256" key="2">
    <source>
        <dbReference type="ARBA" id="ARBA00022842"/>
    </source>
</evidence>
<dbReference type="SUPFAM" id="SSF142338">
    <property type="entry name" value="CofD-like"/>
    <property type="match status" value="1"/>
</dbReference>
<dbReference type="Proteomes" id="UP001149140">
    <property type="component" value="Unassembled WGS sequence"/>
</dbReference>
<proteinExistence type="predicted"/>
<dbReference type="GO" id="GO:0043743">
    <property type="term" value="F:LPPG:FO 2-phospho-L-lactate transferase activity"/>
    <property type="evidence" value="ECO:0007669"/>
    <property type="project" value="InterPro"/>
</dbReference>
<keyword evidence="4" id="KW-1185">Reference proteome</keyword>
<accession>A0A9X3MUW5</accession>
<evidence type="ECO:0000313" key="3">
    <source>
        <dbReference type="EMBL" id="MDA0161737.1"/>
    </source>
</evidence>
<dbReference type="InterPro" id="IPR038136">
    <property type="entry name" value="CofD-like_dom_sf"/>
</dbReference>
<dbReference type="PANTHER" id="PTHR43007">
    <property type="entry name" value="2-PHOSPHO-L-LACTATE TRANSFERASE"/>
    <property type="match status" value="1"/>
</dbReference>
<evidence type="ECO:0000256" key="1">
    <source>
        <dbReference type="ARBA" id="ARBA00022679"/>
    </source>
</evidence>
<sequence>MAHVVLLAGGTGGAKLARGLRDELGPDLTVIANTGDDLEIYGAHVSPDPDLVTFWLADAIDERGWGLAGDTFAAMDQLRALGEDVWFNLGDRDLAIGLHRAGRLAAGARLTQAIDDLRRAFGVPSRVLVATDDPLRTWITAGGRERAFQEFMIRDRAEGPIEDVEYRGEVTPAPEAVQALKDADTIIIGPSNPVLSIDPILSVLQHELHAAKAPVVAVSPLVRGAVLKGPTADCLRWAGRTLDSDGIVDHYEGLIDALVADQRAEHVPTLETDVGLNDPESRRRVAREVLEFAAALA</sequence>
<dbReference type="AlphaFoldDB" id="A0A9X3MUW5"/>
<dbReference type="EMBL" id="JAPDOD010000014">
    <property type="protein sequence ID" value="MDA0161737.1"/>
    <property type="molecule type" value="Genomic_DNA"/>
</dbReference>
<keyword evidence="1 3" id="KW-0808">Transferase</keyword>
<organism evidence="3 4">
    <name type="scientific">Solirubrobacter ginsenosidimutans</name>
    <dbReference type="NCBI Taxonomy" id="490573"/>
    <lineage>
        <taxon>Bacteria</taxon>
        <taxon>Bacillati</taxon>
        <taxon>Actinomycetota</taxon>
        <taxon>Thermoleophilia</taxon>
        <taxon>Solirubrobacterales</taxon>
        <taxon>Solirubrobacteraceae</taxon>
        <taxon>Solirubrobacter</taxon>
    </lineage>
</organism>
<name>A0A9X3MUW5_9ACTN</name>
<dbReference type="GO" id="GO:0000287">
    <property type="term" value="F:magnesium ion binding"/>
    <property type="evidence" value="ECO:0007669"/>
    <property type="project" value="InterPro"/>
</dbReference>
<keyword evidence="2" id="KW-0460">Magnesium</keyword>
<dbReference type="PANTHER" id="PTHR43007:SF1">
    <property type="entry name" value="2-PHOSPHO-L-LACTATE TRANSFERASE"/>
    <property type="match status" value="1"/>
</dbReference>
<dbReference type="RefSeq" id="WP_270040953.1">
    <property type="nucleotide sequence ID" value="NZ_JAPDOD010000014.1"/>
</dbReference>
<gene>
    <name evidence="3" type="ORF">OM076_15800</name>
</gene>
<dbReference type="InterPro" id="IPR010115">
    <property type="entry name" value="FbiA/CofD"/>
</dbReference>